<dbReference type="GO" id="GO:0000981">
    <property type="term" value="F:DNA-binding transcription factor activity, RNA polymerase II-specific"/>
    <property type="evidence" value="ECO:0007669"/>
    <property type="project" value="TreeGrafter"/>
</dbReference>
<dbReference type="InterPro" id="IPR036390">
    <property type="entry name" value="WH_DNA-bd_sf"/>
</dbReference>
<dbReference type="Pfam" id="PF00178">
    <property type="entry name" value="Ets"/>
    <property type="match status" value="1"/>
</dbReference>
<evidence type="ECO:0000313" key="7">
    <source>
        <dbReference type="Proteomes" id="UP001187531"/>
    </source>
</evidence>
<keyword evidence="2 3" id="KW-0238">DNA-binding</keyword>
<protein>
    <submittedName>
        <fullName evidence="6">Uncharacterized protein</fullName>
    </submittedName>
</protein>
<feature type="domain" description="ETS" evidence="4">
    <location>
        <begin position="328"/>
        <end position="410"/>
    </location>
</feature>
<dbReference type="PROSITE" id="PS50061">
    <property type="entry name" value="ETS_DOMAIN_3"/>
    <property type="match status" value="1"/>
</dbReference>
<dbReference type="PRINTS" id="PR00454">
    <property type="entry name" value="ETSDOMAIN"/>
</dbReference>
<dbReference type="SMART" id="SM00413">
    <property type="entry name" value="ETS"/>
    <property type="match status" value="1"/>
</dbReference>
<dbReference type="Proteomes" id="UP001187531">
    <property type="component" value="Unassembled WGS sequence"/>
</dbReference>
<dbReference type="InterPro" id="IPR036388">
    <property type="entry name" value="WH-like_DNA-bd_sf"/>
</dbReference>
<dbReference type="PANTHER" id="PTHR11849:SF190">
    <property type="entry name" value="ETS-DOMAIN PROTEIN"/>
    <property type="match status" value="1"/>
</dbReference>
<keyword evidence="3" id="KW-0539">Nucleus</keyword>
<dbReference type="SUPFAM" id="SSF46785">
    <property type="entry name" value="Winged helix' DNA-binding domain"/>
    <property type="match status" value="1"/>
</dbReference>
<dbReference type="GO" id="GO:0043565">
    <property type="term" value="F:sequence-specific DNA binding"/>
    <property type="evidence" value="ECO:0007669"/>
    <property type="project" value="InterPro"/>
</dbReference>
<evidence type="ECO:0000256" key="3">
    <source>
        <dbReference type="RuleBase" id="RU004019"/>
    </source>
</evidence>
<reference evidence="6" key="1">
    <citation type="submission" date="2023-07" db="EMBL/GenBank/DDBJ databases">
        <title>Chromosome-level genome assembly of Artemia franciscana.</title>
        <authorList>
            <person name="Jo E."/>
        </authorList>
    </citation>
    <scope>NUCLEOTIDE SEQUENCE</scope>
    <source>
        <tissue evidence="6">Whole body</tissue>
    </source>
</reference>
<dbReference type="Gene3D" id="1.10.10.10">
    <property type="entry name" value="Winged helix-like DNA-binding domain superfamily/Winged helix DNA-binding domain"/>
    <property type="match status" value="1"/>
</dbReference>
<dbReference type="InterPro" id="IPR046328">
    <property type="entry name" value="ETS_fam"/>
</dbReference>
<proteinExistence type="inferred from homology"/>
<feature type="domain" description="PNT" evidence="5">
    <location>
        <begin position="98"/>
        <end position="185"/>
    </location>
</feature>
<accession>A0AA88HMR3</accession>
<evidence type="ECO:0000259" key="4">
    <source>
        <dbReference type="PROSITE" id="PS50061"/>
    </source>
</evidence>
<keyword evidence="7" id="KW-1185">Reference proteome</keyword>
<dbReference type="EMBL" id="JAVRJZ010000015">
    <property type="protein sequence ID" value="KAK2712370.1"/>
    <property type="molecule type" value="Genomic_DNA"/>
</dbReference>
<gene>
    <name evidence="6" type="ORF">QYM36_011153</name>
</gene>
<comment type="subcellular location">
    <subcellularLocation>
        <location evidence="3">Nucleus</location>
    </subcellularLocation>
</comment>
<comment type="similarity">
    <text evidence="1 3">Belongs to the ETS family.</text>
</comment>
<dbReference type="InterPro" id="IPR000418">
    <property type="entry name" value="Ets_dom"/>
</dbReference>
<dbReference type="PROSITE" id="PS51433">
    <property type="entry name" value="PNT"/>
    <property type="match status" value="1"/>
</dbReference>
<evidence type="ECO:0000256" key="1">
    <source>
        <dbReference type="ARBA" id="ARBA00005562"/>
    </source>
</evidence>
<dbReference type="PANTHER" id="PTHR11849">
    <property type="entry name" value="ETS"/>
    <property type="match status" value="1"/>
</dbReference>
<dbReference type="InterPro" id="IPR013761">
    <property type="entry name" value="SAM/pointed_sf"/>
</dbReference>
<dbReference type="InterPro" id="IPR003118">
    <property type="entry name" value="Pointed_dom"/>
</dbReference>
<dbReference type="FunFam" id="1.10.10.10:FF:001336">
    <property type="entry name" value="Epithelium specific ets factor 3, ese3, putative"/>
    <property type="match status" value="1"/>
</dbReference>
<name>A0AA88HMR3_ARTSF</name>
<dbReference type="GO" id="GO:0030154">
    <property type="term" value="P:cell differentiation"/>
    <property type="evidence" value="ECO:0007669"/>
    <property type="project" value="TreeGrafter"/>
</dbReference>
<dbReference type="SUPFAM" id="SSF47769">
    <property type="entry name" value="SAM/Pointed domain"/>
    <property type="match status" value="1"/>
</dbReference>
<comment type="caution">
    <text evidence="6">The sequence shown here is derived from an EMBL/GenBank/DDBJ whole genome shotgun (WGS) entry which is preliminary data.</text>
</comment>
<evidence type="ECO:0000313" key="6">
    <source>
        <dbReference type="EMBL" id="KAK2712370.1"/>
    </source>
</evidence>
<dbReference type="GO" id="GO:0005634">
    <property type="term" value="C:nucleus"/>
    <property type="evidence" value="ECO:0007669"/>
    <property type="project" value="UniProtKB-SubCell"/>
</dbReference>
<dbReference type="AlphaFoldDB" id="A0AA88HMR3"/>
<organism evidence="6 7">
    <name type="scientific">Artemia franciscana</name>
    <name type="common">Brine shrimp</name>
    <name type="synonym">Artemia sanfranciscana</name>
    <dbReference type="NCBI Taxonomy" id="6661"/>
    <lineage>
        <taxon>Eukaryota</taxon>
        <taxon>Metazoa</taxon>
        <taxon>Ecdysozoa</taxon>
        <taxon>Arthropoda</taxon>
        <taxon>Crustacea</taxon>
        <taxon>Branchiopoda</taxon>
        <taxon>Anostraca</taxon>
        <taxon>Artemiidae</taxon>
        <taxon>Artemia</taxon>
    </lineage>
</organism>
<sequence>MEETFYMNGYEDYDVELLGINRMCRAGKMPTASPLHSVQYNHSIFNPFLYDSSFCEENQSDSVCSYSNRSDPEFNPNMPIDDIVLTEPFPTMSKQVAIFSLQSESSSTVRWTEKLPQDWTSADLVDWLFDLASKFGVTYEEFNINAFSNLIGLQMARMPQEEFIKRDSRYGMAIYQAFQTVLATSTGSQKTTDPLETSLNPSDIKIEDFGLVFTDCDDQSYRSDTHFESHVSHAAPGIAQMAPETDASQSKYLNISYENERHTKYPGYLFDVPGTSQAFQTSVIEPLACTEDYDSISDEGRDTPVSRTSHSFSKPMKRVKKLGEKNFGRLWEFIRDLLHNPRYCPTMVRWENVEEGVFRIVKSEQLAGLWGQIKNNPKMTYEKLSRAMRYYYKSRVFLPVLGRRLVYKFGPNAVNWRPADPNFENLRCQQNLTNNSNLSTSISNLSKYEEISYELYP</sequence>
<evidence type="ECO:0000256" key="2">
    <source>
        <dbReference type="ARBA" id="ARBA00023125"/>
    </source>
</evidence>
<dbReference type="Gene3D" id="1.10.150.50">
    <property type="entry name" value="Transcription Factor, Ets-1"/>
    <property type="match status" value="1"/>
</dbReference>
<evidence type="ECO:0000259" key="5">
    <source>
        <dbReference type="PROSITE" id="PS51433"/>
    </source>
</evidence>